<name>A0AAE0YWB5_9GAST</name>
<dbReference type="EMBL" id="JAWDGP010005280">
    <property type="protein sequence ID" value="KAK3758270.1"/>
    <property type="molecule type" value="Genomic_DNA"/>
</dbReference>
<feature type="transmembrane region" description="Helical" evidence="1">
    <location>
        <begin position="73"/>
        <end position="95"/>
    </location>
</feature>
<comment type="caution">
    <text evidence="2">The sequence shown here is derived from an EMBL/GenBank/DDBJ whole genome shotgun (WGS) entry which is preliminary data.</text>
</comment>
<evidence type="ECO:0000313" key="3">
    <source>
        <dbReference type="Proteomes" id="UP001283361"/>
    </source>
</evidence>
<protein>
    <submittedName>
        <fullName evidence="2">Uncharacterized protein</fullName>
    </submittedName>
</protein>
<keyword evidence="1" id="KW-0472">Membrane</keyword>
<reference evidence="2" key="1">
    <citation type="journal article" date="2023" name="G3 (Bethesda)">
        <title>A reference genome for the long-term kleptoplast-retaining sea slug Elysia crispata morphotype clarki.</title>
        <authorList>
            <person name="Eastman K.E."/>
            <person name="Pendleton A.L."/>
            <person name="Shaikh M.A."/>
            <person name="Suttiyut T."/>
            <person name="Ogas R."/>
            <person name="Tomko P."/>
            <person name="Gavelis G."/>
            <person name="Widhalm J.R."/>
            <person name="Wisecaver J.H."/>
        </authorList>
    </citation>
    <scope>NUCLEOTIDE SEQUENCE</scope>
    <source>
        <strain evidence="2">ECLA1</strain>
    </source>
</reference>
<keyword evidence="3" id="KW-1185">Reference proteome</keyword>
<keyword evidence="1" id="KW-1133">Transmembrane helix</keyword>
<keyword evidence="1" id="KW-0812">Transmembrane</keyword>
<accession>A0AAE0YWB5</accession>
<evidence type="ECO:0000256" key="1">
    <source>
        <dbReference type="SAM" id="Phobius"/>
    </source>
</evidence>
<evidence type="ECO:0000313" key="2">
    <source>
        <dbReference type="EMBL" id="KAK3758270.1"/>
    </source>
</evidence>
<dbReference type="AlphaFoldDB" id="A0AAE0YWB5"/>
<dbReference type="Proteomes" id="UP001283361">
    <property type="component" value="Unassembled WGS sequence"/>
</dbReference>
<feature type="transmembrane region" description="Helical" evidence="1">
    <location>
        <begin position="101"/>
        <end position="125"/>
    </location>
</feature>
<proteinExistence type="predicted"/>
<gene>
    <name evidence="2" type="ORF">RRG08_055201</name>
</gene>
<sequence>MKSIKTVALHPPKDSYISNKEKKMWNLRGIYALPPHSTLYCLQDLVLNHKRTPQLSLIVWPCKICTFKQYHHLFLIVLFASVRPVTSCLVVSNLASTCSTLLPSLALSNSTVVILQTTLPTLTIINISSFL</sequence>
<organism evidence="2 3">
    <name type="scientific">Elysia crispata</name>
    <name type="common">lettuce slug</name>
    <dbReference type="NCBI Taxonomy" id="231223"/>
    <lineage>
        <taxon>Eukaryota</taxon>
        <taxon>Metazoa</taxon>
        <taxon>Spiralia</taxon>
        <taxon>Lophotrochozoa</taxon>
        <taxon>Mollusca</taxon>
        <taxon>Gastropoda</taxon>
        <taxon>Heterobranchia</taxon>
        <taxon>Euthyneura</taxon>
        <taxon>Panpulmonata</taxon>
        <taxon>Sacoglossa</taxon>
        <taxon>Placobranchoidea</taxon>
        <taxon>Plakobranchidae</taxon>
        <taxon>Elysia</taxon>
    </lineage>
</organism>